<dbReference type="GeneID" id="30072257"/>
<evidence type="ECO:0000256" key="1">
    <source>
        <dbReference type="SAM" id="MobiDB-lite"/>
    </source>
</evidence>
<dbReference type="VEuPathDB" id="FungiDB:FVEG_15381"/>
<gene>
    <name evidence="2" type="ORF">FVEG_15381</name>
</gene>
<sequence>MSDSFDEGSESYSVDEYAESKQALSRTPDSIRSTGETGTFYSEYANPGLQDSCRHYGTQYMGARCLEFSLVNKNWFEDFSSRILRDTAKGLGVLELRADPHRLLLYEPGSFFQTHSDPEKEQDMIGTLVIPNDGVSGLISNNFRSHGVDISRGLDDHLRKHFDGKEQAIDWNHWFQELIQDNVSADKFDSFCAVFHVIGVVHPYWRL</sequence>
<dbReference type="OrthoDB" id="27483at2759"/>
<reference evidence="2 3" key="1">
    <citation type="journal article" date="2010" name="Nature">
        <title>Comparative genomics reveals mobile pathogenicity chromosomes in Fusarium.</title>
        <authorList>
            <person name="Ma L.J."/>
            <person name="van der Does H.C."/>
            <person name="Borkovich K.A."/>
            <person name="Coleman J.J."/>
            <person name="Daboussi M.J."/>
            <person name="Di Pietro A."/>
            <person name="Dufresne M."/>
            <person name="Freitag M."/>
            <person name="Grabherr M."/>
            <person name="Henrissat B."/>
            <person name="Houterman P.M."/>
            <person name="Kang S."/>
            <person name="Shim W.B."/>
            <person name="Woloshuk C."/>
            <person name="Xie X."/>
            <person name="Xu J.R."/>
            <person name="Antoniw J."/>
            <person name="Baker S.E."/>
            <person name="Bluhm B.H."/>
            <person name="Breakspear A."/>
            <person name="Brown D.W."/>
            <person name="Butchko R.A."/>
            <person name="Chapman S."/>
            <person name="Coulson R."/>
            <person name="Coutinho P.M."/>
            <person name="Danchin E.G."/>
            <person name="Diener A."/>
            <person name="Gale L.R."/>
            <person name="Gardiner D.M."/>
            <person name="Goff S."/>
            <person name="Hammond-Kosack K.E."/>
            <person name="Hilburn K."/>
            <person name="Hua-Van A."/>
            <person name="Jonkers W."/>
            <person name="Kazan K."/>
            <person name="Kodira C.D."/>
            <person name="Koehrsen M."/>
            <person name="Kumar L."/>
            <person name="Lee Y.H."/>
            <person name="Li L."/>
            <person name="Manners J.M."/>
            <person name="Miranda-Saavedra D."/>
            <person name="Mukherjee M."/>
            <person name="Park G."/>
            <person name="Park J."/>
            <person name="Park S.Y."/>
            <person name="Proctor R.H."/>
            <person name="Regev A."/>
            <person name="Ruiz-Roldan M.C."/>
            <person name="Sain D."/>
            <person name="Sakthikumar S."/>
            <person name="Sykes S."/>
            <person name="Schwartz D.C."/>
            <person name="Turgeon B.G."/>
            <person name="Wapinski I."/>
            <person name="Yoder O."/>
            <person name="Young S."/>
            <person name="Zeng Q."/>
            <person name="Zhou S."/>
            <person name="Galagan J."/>
            <person name="Cuomo C.A."/>
            <person name="Kistler H.C."/>
            <person name="Rep M."/>
        </authorList>
    </citation>
    <scope>NUCLEOTIDE SEQUENCE [LARGE SCALE GENOMIC DNA]</scope>
    <source>
        <strain evidence="3">M3125 / FGSC 7600</strain>
    </source>
</reference>
<dbReference type="RefSeq" id="XP_018748242.1">
    <property type="nucleotide sequence ID" value="XM_018904506.1"/>
</dbReference>
<feature type="region of interest" description="Disordered" evidence="1">
    <location>
        <begin position="1"/>
        <end position="32"/>
    </location>
</feature>
<evidence type="ECO:0000313" key="3">
    <source>
        <dbReference type="Proteomes" id="UP000009096"/>
    </source>
</evidence>
<organism evidence="2 3">
    <name type="scientific">Gibberella moniliformis (strain M3125 / FGSC 7600)</name>
    <name type="common">Maize ear and stalk rot fungus</name>
    <name type="synonym">Fusarium verticillioides</name>
    <dbReference type="NCBI Taxonomy" id="334819"/>
    <lineage>
        <taxon>Eukaryota</taxon>
        <taxon>Fungi</taxon>
        <taxon>Dikarya</taxon>
        <taxon>Ascomycota</taxon>
        <taxon>Pezizomycotina</taxon>
        <taxon>Sordariomycetes</taxon>
        <taxon>Hypocreomycetidae</taxon>
        <taxon>Hypocreales</taxon>
        <taxon>Nectriaceae</taxon>
        <taxon>Fusarium</taxon>
        <taxon>Fusarium fujikuroi species complex</taxon>
    </lineage>
</organism>
<dbReference type="AlphaFoldDB" id="W7LU06"/>
<dbReference type="KEGG" id="fvr:FVEG_15381"/>
<protein>
    <recommendedName>
        <fullName evidence="4">Prolyl 4-hydroxylase alpha subunit Fe(2+) 2OG dioxygenase domain-containing protein</fullName>
    </recommendedName>
</protein>
<evidence type="ECO:0008006" key="4">
    <source>
        <dbReference type="Google" id="ProtNLM"/>
    </source>
</evidence>
<evidence type="ECO:0000313" key="2">
    <source>
        <dbReference type="EMBL" id="EWG42051.1"/>
    </source>
</evidence>
<dbReference type="EMBL" id="CM000579">
    <property type="protein sequence ID" value="EWG42051.1"/>
    <property type="molecule type" value="Genomic_DNA"/>
</dbReference>
<proteinExistence type="predicted"/>
<feature type="compositionally biased region" description="Polar residues" evidence="1">
    <location>
        <begin position="22"/>
        <end position="32"/>
    </location>
</feature>
<keyword evidence="3" id="KW-1185">Reference proteome</keyword>
<dbReference type="Proteomes" id="UP000009096">
    <property type="component" value="Chromosome 2"/>
</dbReference>
<accession>W7LU06</accession>
<dbReference type="EMBL" id="DS022245">
    <property type="protein sequence ID" value="EWG42051.1"/>
    <property type="molecule type" value="Genomic_DNA"/>
</dbReference>
<name>W7LU06_GIBM7</name>